<dbReference type="Proteomes" id="UP000219285">
    <property type="component" value="Chromosome"/>
</dbReference>
<keyword evidence="7" id="KW-0479">Metal-binding</keyword>
<keyword evidence="3 8" id="KW-0812">Transmembrane</keyword>
<evidence type="ECO:0000256" key="1">
    <source>
        <dbReference type="ARBA" id="ARBA00004050"/>
    </source>
</evidence>
<dbReference type="RefSeq" id="WP_075609499.1">
    <property type="nucleotide sequence ID" value="NZ_CP052766.1"/>
</dbReference>
<organism evidence="9 10">
    <name type="scientific">Alteromonas pelagimontana</name>
    <dbReference type="NCBI Taxonomy" id="1858656"/>
    <lineage>
        <taxon>Bacteria</taxon>
        <taxon>Pseudomonadati</taxon>
        <taxon>Pseudomonadota</taxon>
        <taxon>Gammaproteobacteria</taxon>
        <taxon>Alteromonadales</taxon>
        <taxon>Alteromonadaceae</taxon>
        <taxon>Alteromonas/Salinimonas group</taxon>
        <taxon>Alteromonas</taxon>
    </lineage>
</organism>
<feature type="transmembrane region" description="Helical" evidence="8">
    <location>
        <begin position="21"/>
        <end position="38"/>
    </location>
</feature>
<keyword evidence="5" id="KW-0249">Electron transport</keyword>
<dbReference type="GO" id="GO:0009055">
    <property type="term" value="F:electron transfer activity"/>
    <property type="evidence" value="ECO:0007669"/>
    <property type="project" value="TreeGrafter"/>
</dbReference>
<dbReference type="SUPFAM" id="SSF81343">
    <property type="entry name" value="Fumarate reductase respiratory complex transmembrane subunits"/>
    <property type="match status" value="1"/>
</dbReference>
<comment type="pathway">
    <text evidence="5">Carbohydrate metabolism; tricarboxylic acid cycle.</text>
</comment>
<dbReference type="CDD" id="cd03494">
    <property type="entry name" value="SQR_TypeC_SdhD"/>
    <property type="match status" value="1"/>
</dbReference>
<feature type="transmembrane region" description="Helical" evidence="8">
    <location>
        <begin position="93"/>
        <end position="113"/>
    </location>
</feature>
<accession>A0A6M4MH28</accession>
<evidence type="ECO:0000256" key="8">
    <source>
        <dbReference type="SAM" id="Phobius"/>
    </source>
</evidence>
<comment type="subcellular location">
    <subcellularLocation>
        <location evidence="5">Cell inner membrane</location>
        <topology evidence="5">Multi-pass membrane protein</topology>
    </subcellularLocation>
    <subcellularLocation>
        <location evidence="2">Membrane</location>
        <topology evidence="2">Multi-pass membrane protein</topology>
    </subcellularLocation>
</comment>
<dbReference type="UniPathway" id="UPA00223"/>
<evidence type="ECO:0000256" key="6">
    <source>
        <dbReference type="PIRSR" id="PIRSR000169-1"/>
    </source>
</evidence>
<evidence type="ECO:0000256" key="5">
    <source>
        <dbReference type="PIRNR" id="PIRNR000169"/>
    </source>
</evidence>
<comment type="cofactor">
    <cofactor evidence="7">
        <name>heme</name>
        <dbReference type="ChEBI" id="CHEBI:30413"/>
    </cofactor>
    <text evidence="7">The heme is bound between the two transmembrane subunits.</text>
</comment>
<keyword evidence="7" id="KW-0349">Heme</keyword>
<dbReference type="PANTHER" id="PTHR38689">
    <property type="entry name" value="SUCCINATE DEHYDROGENASE HYDROPHOBIC MEMBRANE ANCHOR SUBUNIT"/>
    <property type="match status" value="1"/>
</dbReference>
<comment type="function">
    <text evidence="1 5">Membrane-anchoring subunit of succinate dehydrogenase (SDH).</text>
</comment>
<keyword evidence="5" id="KW-0813">Transport</keyword>
<dbReference type="EMBL" id="CP052766">
    <property type="protein sequence ID" value="QJR82521.1"/>
    <property type="molecule type" value="Genomic_DNA"/>
</dbReference>
<feature type="binding site" evidence="6">
    <location>
        <position position="83"/>
    </location>
    <ligand>
        <name>a ubiquinone</name>
        <dbReference type="ChEBI" id="CHEBI:16389"/>
    </ligand>
</feature>
<feature type="transmembrane region" description="Helical" evidence="8">
    <location>
        <begin position="50"/>
        <end position="72"/>
    </location>
</feature>
<dbReference type="GO" id="GO:0006099">
    <property type="term" value="P:tricarboxylic acid cycle"/>
    <property type="evidence" value="ECO:0007669"/>
    <property type="project" value="UniProtKB-UniRule"/>
</dbReference>
<reference evidence="9 10" key="2">
    <citation type="submission" date="2020-04" db="EMBL/GenBank/DDBJ databases">
        <title>Complete genome sequence of Alteromonas pelagimontana 5.12T.</title>
        <authorList>
            <person name="Sinha R.K."/>
            <person name="Krishnan K.P."/>
            <person name="Kurian J.P."/>
        </authorList>
    </citation>
    <scope>NUCLEOTIDE SEQUENCE [LARGE SCALE GENOMIC DNA]</scope>
    <source>
        <strain evidence="9 10">5.12</strain>
    </source>
</reference>
<name>A0A6M4MH28_9ALTE</name>
<feature type="binding site" description="axial binding residue" evidence="7">
    <location>
        <position position="71"/>
    </location>
    <ligand>
        <name>heme</name>
        <dbReference type="ChEBI" id="CHEBI:30413"/>
        <note>ligand shared with second transmembrane subunit</note>
    </ligand>
    <ligandPart>
        <name>Fe</name>
        <dbReference type="ChEBI" id="CHEBI:18248"/>
    </ligandPart>
</feature>
<keyword evidence="5" id="KW-0997">Cell inner membrane</keyword>
<proteinExistence type="predicted"/>
<dbReference type="Gene3D" id="1.20.1300.10">
    <property type="entry name" value="Fumarate reductase/succinate dehydrogenase, transmembrane subunit"/>
    <property type="match status" value="1"/>
</dbReference>
<keyword evidence="7" id="KW-0408">Iron</keyword>
<keyword evidence="5" id="KW-1003">Cell membrane</keyword>
<evidence type="ECO:0000313" key="10">
    <source>
        <dbReference type="Proteomes" id="UP000219285"/>
    </source>
</evidence>
<dbReference type="GO" id="GO:0020037">
    <property type="term" value="F:heme binding"/>
    <property type="evidence" value="ECO:0007669"/>
    <property type="project" value="InterPro"/>
</dbReference>
<dbReference type="GO" id="GO:0017004">
    <property type="term" value="P:cytochrome complex assembly"/>
    <property type="evidence" value="ECO:0007669"/>
    <property type="project" value="TreeGrafter"/>
</dbReference>
<keyword evidence="10" id="KW-1185">Reference proteome</keyword>
<dbReference type="AlphaFoldDB" id="A0A6M4MH28"/>
<evidence type="ECO:0000256" key="3">
    <source>
        <dbReference type="ARBA" id="ARBA00022692"/>
    </source>
</evidence>
<dbReference type="InterPro" id="IPR014312">
    <property type="entry name" value="Succ_DH_anchor"/>
</dbReference>
<gene>
    <name evidence="9" type="primary">sdhD</name>
    <name evidence="9" type="ORF">CA267_018050</name>
</gene>
<evidence type="ECO:0000313" key="9">
    <source>
        <dbReference type="EMBL" id="QJR82521.1"/>
    </source>
</evidence>
<keyword evidence="5 8" id="KW-0472">Membrane</keyword>
<evidence type="ECO:0000256" key="2">
    <source>
        <dbReference type="ARBA" id="ARBA00004141"/>
    </source>
</evidence>
<evidence type="ECO:0000256" key="4">
    <source>
        <dbReference type="ARBA" id="ARBA00022989"/>
    </source>
</evidence>
<dbReference type="PANTHER" id="PTHR38689:SF1">
    <property type="entry name" value="SUCCINATE DEHYDROGENASE HYDROPHOBIC MEMBRANE ANCHOR SUBUNIT"/>
    <property type="match status" value="1"/>
</dbReference>
<dbReference type="OrthoDB" id="5612767at2"/>
<dbReference type="InterPro" id="IPR034804">
    <property type="entry name" value="SQR/QFR_C/D"/>
</dbReference>
<reference evidence="10" key="1">
    <citation type="submission" date="2014-12" db="EMBL/GenBank/DDBJ databases">
        <title>Complete genome sequence of a multi-drug resistant Klebsiella pneumoniae.</title>
        <authorList>
            <person name="Hua X."/>
            <person name="Chen Q."/>
            <person name="Li X."/>
            <person name="Feng Y."/>
            <person name="Ruan Z."/>
            <person name="Yu Y."/>
        </authorList>
    </citation>
    <scope>NUCLEOTIDE SEQUENCE [LARGE SCALE GENOMIC DNA]</scope>
    <source>
        <strain evidence="10">5.12</strain>
    </source>
</reference>
<keyword evidence="5" id="KW-0816">Tricarboxylic acid cycle</keyword>
<evidence type="ECO:0000256" key="7">
    <source>
        <dbReference type="PIRSR" id="PIRSR000169-2"/>
    </source>
</evidence>
<sequence>MVTNQSGARRNGVQDFISLRTTALIITAYAIFMAWFFFTTEEITFTVWRGLFAGLTMKVFTLATLVATMIHIRIGMWQVLTDYVKALKLRATIQFLINLIAFIYVAVGLFVLLGV</sequence>
<dbReference type="PIRSF" id="PIRSF000169">
    <property type="entry name" value="SDH_D"/>
    <property type="match status" value="1"/>
</dbReference>
<keyword evidence="4 8" id="KW-1133">Transmembrane helix</keyword>
<protein>
    <recommendedName>
        <fullName evidence="5">Succinate dehydrogenase hydrophobic membrane anchor subunit</fullName>
    </recommendedName>
</protein>
<dbReference type="GO" id="GO:0005886">
    <property type="term" value="C:plasma membrane"/>
    <property type="evidence" value="ECO:0007669"/>
    <property type="project" value="UniProtKB-SubCell"/>
</dbReference>
<dbReference type="GO" id="GO:0046872">
    <property type="term" value="F:metal ion binding"/>
    <property type="evidence" value="ECO:0007669"/>
    <property type="project" value="UniProtKB-KW"/>
</dbReference>
<dbReference type="NCBIfam" id="TIGR02968">
    <property type="entry name" value="succ_dehyd_anc"/>
    <property type="match status" value="1"/>
</dbReference>
<dbReference type="KEGG" id="apel:CA267_018050"/>